<gene>
    <name evidence="1" type="ORF">MKS88_004162</name>
</gene>
<name>A0ACB9Y6Q2_PLABR</name>
<dbReference type="Proteomes" id="UP001056978">
    <property type="component" value="Chromosome 12"/>
</dbReference>
<dbReference type="EMBL" id="CM043780">
    <property type="protein sequence ID" value="KAI4836369.1"/>
    <property type="molecule type" value="Genomic_DNA"/>
</dbReference>
<reference evidence="1" key="1">
    <citation type="submission" date="2022-06" db="EMBL/GenBank/DDBJ databases">
        <title>The First Complete Genome of the Simian Malaria Parasite Plasmodium brasilianum.</title>
        <authorList>
            <person name="Bajic M."/>
            <person name="Ravishankar S."/>
        </authorList>
    </citation>
    <scope>NUCLEOTIDE SEQUENCE</scope>
    <source>
        <strain evidence="1">Bolivian I</strain>
    </source>
</reference>
<comment type="caution">
    <text evidence="1">The sequence shown here is derived from an EMBL/GenBank/DDBJ whole genome shotgun (WGS) entry which is preliminary data.</text>
</comment>
<accession>A0ACB9Y6Q2</accession>
<protein>
    <submittedName>
        <fullName evidence="1">Sporozoite protein essential for cell traversal</fullName>
    </submittedName>
</protein>
<keyword evidence="2" id="KW-1185">Reference proteome</keyword>
<proteinExistence type="predicted"/>
<sequence>MKLAISFLFLLTFLKFSLSFESSDPLSKENKITVNKYIKKDKDDEHSKIQILEDIEKITEDFSNDINTTKVIVKNLFLDIEASFEDVSDDIAKSVSKYSYSVEEKLNKIEGLVREFIERYNTKNLILRCMHNSNNNGSNNNNDNNNDNKGIMFNSSESKEKVEKEKIKKVFNLILSKLKKLIHLSTMINYHTLLKFGNSDVKKETLEAVKNDDNISDELKKELIKYEGKENQDIKATELINFISPLYDNFTNKLNMLINELPTDLNQILK</sequence>
<evidence type="ECO:0000313" key="1">
    <source>
        <dbReference type="EMBL" id="KAI4836369.1"/>
    </source>
</evidence>
<evidence type="ECO:0000313" key="2">
    <source>
        <dbReference type="Proteomes" id="UP001056978"/>
    </source>
</evidence>
<organism evidence="1 2">
    <name type="scientific">Plasmodium brasilianum</name>
    <dbReference type="NCBI Taxonomy" id="5824"/>
    <lineage>
        <taxon>Eukaryota</taxon>
        <taxon>Sar</taxon>
        <taxon>Alveolata</taxon>
        <taxon>Apicomplexa</taxon>
        <taxon>Aconoidasida</taxon>
        <taxon>Haemosporida</taxon>
        <taxon>Plasmodiidae</taxon>
        <taxon>Plasmodium</taxon>
        <taxon>Plasmodium (Plasmodium)</taxon>
    </lineage>
</organism>